<dbReference type="InterPro" id="IPR027417">
    <property type="entry name" value="P-loop_NTPase"/>
</dbReference>
<dbReference type="PROSITE" id="PS51192">
    <property type="entry name" value="HELICASE_ATP_BIND_1"/>
    <property type="match status" value="1"/>
</dbReference>
<dbReference type="PROSITE" id="PS00039">
    <property type="entry name" value="DEAD_ATP_HELICASE"/>
    <property type="match status" value="1"/>
</dbReference>
<evidence type="ECO:0000256" key="1">
    <source>
        <dbReference type="ARBA" id="ARBA00004123"/>
    </source>
</evidence>
<dbReference type="GO" id="GO:0004386">
    <property type="term" value="F:helicase activity"/>
    <property type="evidence" value="ECO:0007669"/>
    <property type="project" value="UniProtKB-KW"/>
</dbReference>
<feature type="compositionally biased region" description="Basic and acidic residues" evidence="11">
    <location>
        <begin position="1"/>
        <end position="11"/>
    </location>
</feature>
<dbReference type="Gene3D" id="3.40.50.300">
    <property type="entry name" value="P-loop containing nucleotide triphosphate hydrolases"/>
    <property type="match status" value="2"/>
</dbReference>
<dbReference type="InterPro" id="IPR050079">
    <property type="entry name" value="DEAD_box_RNA_helicase"/>
</dbReference>
<dbReference type="Proteomes" id="UP001444661">
    <property type="component" value="Unassembled WGS sequence"/>
</dbReference>
<comment type="similarity">
    <text evidence="10">Belongs to the DEAD box helicase family.</text>
</comment>
<dbReference type="SUPFAM" id="SSF52540">
    <property type="entry name" value="P-loop containing nucleoside triphosphate hydrolases"/>
    <property type="match status" value="1"/>
</dbReference>
<dbReference type="PROSITE" id="PS51194">
    <property type="entry name" value="HELICASE_CTER"/>
    <property type="match status" value="1"/>
</dbReference>
<dbReference type="Pfam" id="PF00270">
    <property type="entry name" value="DEAD"/>
    <property type="match status" value="1"/>
</dbReference>
<keyword evidence="7" id="KW-0694">RNA-binding</keyword>
<reference evidence="15 16" key="1">
    <citation type="submission" date="2023-01" db="EMBL/GenBank/DDBJ databases">
        <title>Analysis of 21 Apiospora genomes using comparative genomics revels a genus with tremendous synthesis potential of carbohydrate active enzymes and secondary metabolites.</title>
        <authorList>
            <person name="Sorensen T."/>
        </authorList>
    </citation>
    <scope>NUCLEOTIDE SEQUENCE [LARGE SCALE GENOMIC DNA]</scope>
    <source>
        <strain evidence="15 16">CBS 33761</strain>
    </source>
</reference>
<name>A0ABR1RWV1_9PEZI</name>
<evidence type="ECO:0000256" key="3">
    <source>
        <dbReference type="ARBA" id="ARBA00022741"/>
    </source>
</evidence>
<keyword evidence="4 10" id="KW-0378">Hydrolase</keyword>
<feature type="compositionally biased region" description="Low complexity" evidence="11">
    <location>
        <begin position="96"/>
        <end position="108"/>
    </location>
</feature>
<comment type="subcellular location">
    <subcellularLocation>
        <location evidence="1">Nucleus</location>
    </subcellularLocation>
</comment>
<dbReference type="CDD" id="cd17955">
    <property type="entry name" value="DEADc_DDX49"/>
    <property type="match status" value="1"/>
</dbReference>
<keyword evidence="8" id="KW-0539">Nucleus</keyword>
<dbReference type="CDD" id="cd18787">
    <property type="entry name" value="SF2_C_DEAD"/>
    <property type="match status" value="1"/>
</dbReference>
<gene>
    <name evidence="15" type="ORF">PG993_013148</name>
</gene>
<accession>A0ABR1RWV1</accession>
<evidence type="ECO:0000313" key="15">
    <source>
        <dbReference type="EMBL" id="KAK8022381.1"/>
    </source>
</evidence>
<keyword evidence="2" id="KW-0690">Ribosome biogenesis</keyword>
<dbReference type="PROSITE" id="PS51195">
    <property type="entry name" value="Q_MOTIF"/>
    <property type="match status" value="1"/>
</dbReference>
<dbReference type="PANTHER" id="PTHR47959:SF24">
    <property type="entry name" value="ATP-DEPENDENT RNA HELICASE"/>
    <property type="match status" value="1"/>
</dbReference>
<evidence type="ECO:0000256" key="6">
    <source>
        <dbReference type="ARBA" id="ARBA00022840"/>
    </source>
</evidence>
<proteinExistence type="inferred from homology"/>
<protein>
    <submittedName>
        <fullName evidence="15">ATP-dependent RNA helicase DBP8</fullName>
    </submittedName>
</protein>
<dbReference type="InterPro" id="IPR000629">
    <property type="entry name" value="RNA-helicase_DEAD-box_CS"/>
</dbReference>
<keyword evidence="5 10" id="KW-0347">Helicase</keyword>
<evidence type="ECO:0000259" key="12">
    <source>
        <dbReference type="PROSITE" id="PS51192"/>
    </source>
</evidence>
<evidence type="ECO:0000256" key="7">
    <source>
        <dbReference type="ARBA" id="ARBA00022884"/>
    </source>
</evidence>
<sequence length="558" mass="60745">MAPRISKKDIEITSPSSDDSDVESKVSVGSAGDEDGSDAAALSGSDADSDSLDSDTPRKKRKVSVDVEVDPVDDEPYHAGIISSIAVPSRVGRKNGAPAQGTPAPAAPSDLDLVMDTTPANVPLELDTTFESLGLRPWLIQSLSNMAIRRPTKIQKETIPQILQGKDCIGGSRTGSGKTVAFATPILQRLAEDPSCIFAVVLTATRELALQIYEQFKAISAAQTLKACLITGGSDMRSQAIALAQRPHLIIATPGRLADHIRSSGQDTIAGLNRVKFLVLDEADRLLASDGPGSMVPDLEECLGALPPSDERQTLLFTATMTPEVRALENRPRKPGKAPVFVSVVDNQALAIPATLSQMYIQVPVTHKEHYLHTFLLTDENVEKSIIVFVNKGQTCEYLHHLLRLLDHRVVSLSSKLPQRERINNLGRFRASAARILVATDVAARGLDIPEVSMVVNYDLPRNPDDYIHRVGRTARAGRKGDAVSFVGQRDVDLVLAIEKRVGRPMEAWEEEGVNLETRVVRDALKLVGEKKREALLEMEENREVGGKRKRGMQKLRA</sequence>
<feature type="domain" description="Helicase C-terminal" evidence="13">
    <location>
        <begin position="371"/>
        <end position="517"/>
    </location>
</feature>
<comment type="caution">
    <text evidence="15">The sequence shown here is derived from an EMBL/GenBank/DDBJ whole genome shotgun (WGS) entry which is preliminary data.</text>
</comment>
<dbReference type="SMART" id="SM00490">
    <property type="entry name" value="HELICc"/>
    <property type="match status" value="1"/>
</dbReference>
<evidence type="ECO:0000256" key="8">
    <source>
        <dbReference type="ARBA" id="ARBA00023242"/>
    </source>
</evidence>
<evidence type="ECO:0000256" key="10">
    <source>
        <dbReference type="RuleBase" id="RU000492"/>
    </source>
</evidence>
<evidence type="ECO:0000256" key="2">
    <source>
        <dbReference type="ARBA" id="ARBA00022517"/>
    </source>
</evidence>
<keyword evidence="16" id="KW-1185">Reference proteome</keyword>
<feature type="domain" description="DEAD-box RNA helicase Q" evidence="14">
    <location>
        <begin position="128"/>
        <end position="156"/>
    </location>
</feature>
<evidence type="ECO:0000259" key="13">
    <source>
        <dbReference type="PROSITE" id="PS51194"/>
    </source>
</evidence>
<dbReference type="Pfam" id="PF00271">
    <property type="entry name" value="Helicase_C"/>
    <property type="match status" value="1"/>
</dbReference>
<evidence type="ECO:0000256" key="9">
    <source>
        <dbReference type="PROSITE-ProRule" id="PRU00552"/>
    </source>
</evidence>
<feature type="domain" description="Helicase ATP-binding" evidence="12">
    <location>
        <begin position="159"/>
        <end position="339"/>
    </location>
</feature>
<dbReference type="SMART" id="SM00487">
    <property type="entry name" value="DEXDc"/>
    <property type="match status" value="1"/>
</dbReference>
<dbReference type="InterPro" id="IPR011545">
    <property type="entry name" value="DEAD/DEAH_box_helicase_dom"/>
</dbReference>
<dbReference type="InterPro" id="IPR014014">
    <property type="entry name" value="RNA_helicase_DEAD_Q_motif"/>
</dbReference>
<dbReference type="InterPro" id="IPR001650">
    <property type="entry name" value="Helicase_C-like"/>
</dbReference>
<evidence type="ECO:0000259" key="14">
    <source>
        <dbReference type="PROSITE" id="PS51195"/>
    </source>
</evidence>
<evidence type="ECO:0000256" key="5">
    <source>
        <dbReference type="ARBA" id="ARBA00022806"/>
    </source>
</evidence>
<evidence type="ECO:0000256" key="4">
    <source>
        <dbReference type="ARBA" id="ARBA00022801"/>
    </source>
</evidence>
<keyword evidence="6 10" id="KW-0067">ATP-binding</keyword>
<feature type="region of interest" description="Disordered" evidence="11">
    <location>
        <begin position="1"/>
        <end position="67"/>
    </location>
</feature>
<keyword evidence="3 10" id="KW-0547">Nucleotide-binding</keyword>
<feature type="region of interest" description="Disordered" evidence="11">
    <location>
        <begin position="91"/>
        <end position="111"/>
    </location>
</feature>
<dbReference type="PANTHER" id="PTHR47959">
    <property type="entry name" value="ATP-DEPENDENT RNA HELICASE RHLE-RELATED"/>
    <property type="match status" value="1"/>
</dbReference>
<organism evidence="15 16">
    <name type="scientific">Apiospora rasikravindrae</name>
    <dbReference type="NCBI Taxonomy" id="990691"/>
    <lineage>
        <taxon>Eukaryota</taxon>
        <taxon>Fungi</taxon>
        <taxon>Dikarya</taxon>
        <taxon>Ascomycota</taxon>
        <taxon>Pezizomycotina</taxon>
        <taxon>Sordariomycetes</taxon>
        <taxon>Xylariomycetidae</taxon>
        <taxon>Amphisphaeriales</taxon>
        <taxon>Apiosporaceae</taxon>
        <taxon>Apiospora</taxon>
    </lineage>
</organism>
<evidence type="ECO:0000256" key="11">
    <source>
        <dbReference type="SAM" id="MobiDB-lite"/>
    </source>
</evidence>
<evidence type="ECO:0000313" key="16">
    <source>
        <dbReference type="Proteomes" id="UP001444661"/>
    </source>
</evidence>
<dbReference type="EMBL" id="JAQQWK010000012">
    <property type="protein sequence ID" value="KAK8022381.1"/>
    <property type="molecule type" value="Genomic_DNA"/>
</dbReference>
<feature type="short sequence motif" description="Q motif" evidence="9">
    <location>
        <begin position="128"/>
        <end position="156"/>
    </location>
</feature>
<dbReference type="InterPro" id="IPR014001">
    <property type="entry name" value="Helicase_ATP-bd"/>
</dbReference>